<feature type="coiled-coil region" evidence="1">
    <location>
        <begin position="435"/>
        <end position="572"/>
    </location>
</feature>
<name>A0A084FUE0_PSEDA</name>
<gene>
    <name evidence="3" type="ORF">SAPIO_CDS10725</name>
</gene>
<feature type="coiled-coil region" evidence="1">
    <location>
        <begin position="931"/>
        <end position="1033"/>
    </location>
</feature>
<comment type="caution">
    <text evidence="3">The sequence shown here is derived from an EMBL/GenBank/DDBJ whole genome shotgun (WGS) entry which is preliminary data.</text>
</comment>
<dbReference type="KEGG" id="sapo:SAPIO_CDS10725"/>
<dbReference type="HOGENOM" id="CLU_244373_0_0_1"/>
<evidence type="ECO:0000313" key="3">
    <source>
        <dbReference type="EMBL" id="KEZ38702.1"/>
    </source>
</evidence>
<feature type="coiled-coil region" evidence="1">
    <location>
        <begin position="1077"/>
        <end position="1177"/>
    </location>
</feature>
<dbReference type="VEuPathDB" id="FungiDB:SAPIO_CDS10725"/>
<dbReference type="Proteomes" id="UP000028545">
    <property type="component" value="Unassembled WGS sequence"/>
</dbReference>
<evidence type="ECO:0000313" key="4">
    <source>
        <dbReference type="Proteomes" id="UP000028545"/>
    </source>
</evidence>
<feature type="compositionally biased region" description="Acidic residues" evidence="2">
    <location>
        <begin position="880"/>
        <end position="891"/>
    </location>
</feature>
<evidence type="ECO:0000256" key="1">
    <source>
        <dbReference type="SAM" id="Coils"/>
    </source>
</evidence>
<organism evidence="3 4">
    <name type="scientific">Pseudallescheria apiosperma</name>
    <name type="common">Scedosporium apiospermum</name>
    <dbReference type="NCBI Taxonomy" id="563466"/>
    <lineage>
        <taxon>Eukaryota</taxon>
        <taxon>Fungi</taxon>
        <taxon>Dikarya</taxon>
        <taxon>Ascomycota</taxon>
        <taxon>Pezizomycotina</taxon>
        <taxon>Sordariomycetes</taxon>
        <taxon>Hypocreomycetidae</taxon>
        <taxon>Microascales</taxon>
        <taxon>Microascaceae</taxon>
        <taxon>Scedosporium</taxon>
    </lineage>
</organism>
<feature type="region of interest" description="Disordered" evidence="2">
    <location>
        <begin position="276"/>
        <end position="297"/>
    </location>
</feature>
<dbReference type="GeneID" id="27719950"/>
<accession>A0A084FUE0</accession>
<keyword evidence="4" id="KW-1185">Reference proteome</keyword>
<keyword evidence="1" id="KW-0175">Coiled coil</keyword>
<feature type="coiled-coil region" evidence="1">
    <location>
        <begin position="612"/>
        <end position="649"/>
    </location>
</feature>
<evidence type="ECO:0000256" key="2">
    <source>
        <dbReference type="SAM" id="MobiDB-lite"/>
    </source>
</evidence>
<feature type="coiled-coil region" evidence="1">
    <location>
        <begin position="1301"/>
        <end position="1358"/>
    </location>
</feature>
<feature type="region of interest" description="Disordered" evidence="2">
    <location>
        <begin position="875"/>
        <end position="897"/>
    </location>
</feature>
<feature type="region of interest" description="Disordered" evidence="2">
    <location>
        <begin position="1"/>
        <end position="69"/>
    </location>
</feature>
<dbReference type="OrthoDB" id="10684727at2759"/>
<feature type="compositionally biased region" description="Low complexity" evidence="2">
    <location>
        <begin position="7"/>
        <end position="24"/>
    </location>
</feature>
<dbReference type="RefSeq" id="XP_016638501.1">
    <property type="nucleotide sequence ID" value="XM_016784270.1"/>
</dbReference>
<reference evidence="3 4" key="1">
    <citation type="journal article" date="2014" name="Genome Announc.">
        <title>Draft genome sequence of the pathogenic fungus Scedosporium apiospermum.</title>
        <authorList>
            <person name="Vandeputte P."/>
            <person name="Ghamrawi S."/>
            <person name="Rechenmann M."/>
            <person name="Iltis A."/>
            <person name="Giraud S."/>
            <person name="Fleury M."/>
            <person name="Thornton C."/>
            <person name="Delhaes L."/>
            <person name="Meyer W."/>
            <person name="Papon N."/>
            <person name="Bouchara J.P."/>
        </authorList>
    </citation>
    <scope>NUCLEOTIDE SEQUENCE [LARGE SCALE GENOMIC DNA]</scope>
    <source>
        <strain evidence="3 4">IHEM 14462</strain>
    </source>
</reference>
<dbReference type="PANTHER" id="PTHR45615">
    <property type="entry name" value="MYOSIN HEAVY CHAIN, NON-MUSCLE"/>
    <property type="match status" value="1"/>
</dbReference>
<dbReference type="PANTHER" id="PTHR45615:SF80">
    <property type="entry name" value="GRIP DOMAIN-CONTAINING PROTEIN"/>
    <property type="match status" value="1"/>
</dbReference>
<proteinExistence type="predicted"/>
<dbReference type="EMBL" id="JOWA01000176">
    <property type="protein sequence ID" value="KEZ38702.1"/>
    <property type="molecule type" value="Genomic_DNA"/>
</dbReference>
<sequence>MSGQIDESSGVSPVEPSSEQSFVEGSQAPASPRSADSGLFPIFDFPQSTQGDMPMSFEFPPSDLPPDPDPALVEDRAVFLQQSLEDGTPNPFYIEDDGSPERPGENLEQYARVDLMRFQKNLPSTDILEDPSLAAEQAVKSDWESYVNGVLFSLDLQPTVMVRLLGVFQQVPRTLGMIRPRDVGAWHQLDFTAAKKRAFELLNDDQRKLLKKKAEIEMRIEFEKEFLRRTRDILTAELDWKELILRQAQVKAELELVDEHGRSLSERREKLLRKIKEDKEAEDSSEPNPEKPSQASLKNELIKLERELRIGRRRHRRLEELSQSLNAILFSGLTLETADEDLKRLWQQLERIALDILDLEEIIETTKAAVGDENTPDLSACESRVLELKATYEGTIAALQASALKASAYEKGLECDEEVASHFAKKYREIEESKRREVDMLRDSYERRIKELEETHETERLNFEIQKSALRELADDLVEPGEAGDLMTEISEAKEQEAKTEKRRENLEQVQRRLGKLQREIDLTEKMMGERRKFYEAKEAHDQEIRQLADEKASLEAQNAMLAVRVDELETAQTLDEASSDGITNSWVKEKFQYSDSRYVWYTQRRILDTHLNRLENEKAKSDAELAKLKEENTRLQEVVKVLEKKEKELAVVDSVNIIETGMKKRAKTFKKLMQDEEAGGDSSAPEADVDAETVELYTYRKVIENSMISLDESVADLVNLMLTIRSNMQDQAGQEATEGQATDPIHEAMLAADPVFRMVEDRALDISARIRLVQDEAESFWKGKATPPTSLQLVRAVKAKDVQIGKLEAKYMTMEKAFSEILEYMETMRDEAAITSPDDIGPTKGPNDTIRLLMTFIGTFHHALGMILDEEAKRREEAQQDEGYDSEETATNDFGSISNNEFGNMIKMAAKFQEAKDVFNRRIEEYRGLLKAYKDSQESIVRRADEAERASTNLHQQYNALLERVLEEKKDIVGKYETELRNTAARNNEELESLQNMLTDCRENCKARESECDELKEQVLNEKKRLLAYKSERFEGEGEINPVIQKLTIQWEAEKDDLKKEVKEQSDLVLQIFKINNNLEAQLESERKRYSDKLDAINQVVELERKHEAATNAAREAEEQFAKAHKEVVSLRIDVDRLKEKILEFIAREVDHRYDVENLRLELEIVREELEVAKIDHADTVTKLNLEVSRAKDEFTQCLQASEELLERHHKLVSQVATGEAAPRDPDELLKITLADKASLETELLALKRRAVTLQGDHDSAVRERTEMEEQLEFIRLVERKLRTDIAGEYIQQAHLQTQYAKCQQDCRDLETRLQEVAIRKSDPANIWDDAPVEPTKKLLHEQVEKLRKDLANVLREKGPTAHLDGDEDEPKIKDVKTLFKTVHRLYRVDPQSSPAADGPDLTKGDMNNFWILTEAQKERIAILRAIKDGDWDAGHHHSHRAMELLRRAGKGYFDKELWGSIQCLQGYLGLLSTGDVSAANAALSRVNWYKPEEWGNPVYRTMVKMLEQDIEEVIQDQKQSGEAEGQEMKPCECRYRVLPCAVHADDSCTCRFHNVVEFCEDHEKAFSFSKSRSVPIKEDKLEVFRRLSHHASRREAR</sequence>
<protein>
    <submittedName>
        <fullName evidence="3">Uncharacterized protein</fullName>
    </submittedName>
</protein>